<gene>
    <name evidence="2" type="ORF">Airi01_026690</name>
</gene>
<feature type="domain" description="Transcription regulator PadR N-terminal" evidence="1">
    <location>
        <begin position="28"/>
        <end position="82"/>
    </location>
</feature>
<dbReference type="InterPro" id="IPR036388">
    <property type="entry name" value="WH-like_DNA-bd_sf"/>
</dbReference>
<evidence type="ECO:0000259" key="1">
    <source>
        <dbReference type="Pfam" id="PF03551"/>
    </source>
</evidence>
<proteinExistence type="predicted"/>
<reference evidence="2" key="1">
    <citation type="submission" date="2023-03" db="EMBL/GenBank/DDBJ databases">
        <title>Actinoallomurus iriomotensis NBRC 103681.</title>
        <authorList>
            <person name="Ichikawa N."/>
            <person name="Sato H."/>
            <person name="Tonouchi N."/>
        </authorList>
    </citation>
    <scope>NUCLEOTIDE SEQUENCE</scope>
    <source>
        <strain evidence="2">NBRC 103681</strain>
    </source>
</reference>
<evidence type="ECO:0000313" key="3">
    <source>
        <dbReference type="Proteomes" id="UP001165135"/>
    </source>
</evidence>
<dbReference type="AlphaFoldDB" id="A0A9W6RI07"/>
<accession>A0A9W6RI07</accession>
<evidence type="ECO:0000313" key="2">
    <source>
        <dbReference type="EMBL" id="GLY74402.1"/>
    </source>
</evidence>
<comment type="caution">
    <text evidence="2">The sequence shown here is derived from an EMBL/GenBank/DDBJ whole genome shotgun (WGS) entry which is preliminary data.</text>
</comment>
<dbReference type="Pfam" id="PF03551">
    <property type="entry name" value="PadR"/>
    <property type="match status" value="1"/>
</dbReference>
<dbReference type="RefSeq" id="WP_285620213.1">
    <property type="nucleotide sequence ID" value="NZ_BSTJ01000003.1"/>
</dbReference>
<dbReference type="EMBL" id="BSTJ01000003">
    <property type="protein sequence ID" value="GLY74402.1"/>
    <property type="molecule type" value="Genomic_DNA"/>
</dbReference>
<dbReference type="InterPro" id="IPR036390">
    <property type="entry name" value="WH_DNA-bd_sf"/>
</dbReference>
<dbReference type="Proteomes" id="UP001165135">
    <property type="component" value="Unassembled WGS sequence"/>
</dbReference>
<organism evidence="2 3">
    <name type="scientific">Actinoallomurus iriomotensis</name>
    <dbReference type="NCBI Taxonomy" id="478107"/>
    <lineage>
        <taxon>Bacteria</taxon>
        <taxon>Bacillati</taxon>
        <taxon>Actinomycetota</taxon>
        <taxon>Actinomycetes</taxon>
        <taxon>Streptosporangiales</taxon>
        <taxon>Thermomonosporaceae</taxon>
        <taxon>Actinoallomurus</taxon>
    </lineage>
</organism>
<dbReference type="SUPFAM" id="SSF46785">
    <property type="entry name" value="Winged helix' DNA-binding domain"/>
    <property type="match status" value="1"/>
</dbReference>
<name>A0A9W6RI07_9ACTN</name>
<dbReference type="Gene3D" id="1.10.10.10">
    <property type="entry name" value="Winged helix-like DNA-binding domain superfamily/Winged helix DNA-binding domain"/>
    <property type="match status" value="1"/>
</dbReference>
<protein>
    <recommendedName>
        <fullName evidence="1">Transcription regulator PadR N-terminal domain-containing protein</fullName>
    </recommendedName>
</protein>
<dbReference type="InterPro" id="IPR005149">
    <property type="entry name" value="Tscrpt_reg_PadR_N"/>
</dbReference>
<sequence>MASEVKITTTVAKVLRVFLEEPAQLRYGFEIMQLTRLASGTLYPILARLEQAGWLVGRQEDIDPASSGRPRRRLYMISEQGVEGARYELAALSEQLRPPAIGPLNPRSRGSET</sequence>